<evidence type="ECO:0000256" key="1">
    <source>
        <dbReference type="ARBA" id="ARBA00022443"/>
    </source>
</evidence>
<accession>A0ABQ8XTD5</accession>
<evidence type="ECO:0000313" key="5">
    <source>
        <dbReference type="Proteomes" id="UP001150062"/>
    </source>
</evidence>
<dbReference type="SUPFAM" id="SSF50044">
    <property type="entry name" value="SH3-domain"/>
    <property type="match status" value="1"/>
</dbReference>
<dbReference type="PANTHER" id="PTHR45653:SF10">
    <property type="entry name" value="MYOBLAST CITY, ISOFORM B"/>
    <property type="match status" value="1"/>
</dbReference>
<dbReference type="Proteomes" id="UP001150062">
    <property type="component" value="Unassembled WGS sequence"/>
</dbReference>
<gene>
    <name evidence="4" type="ORF">M0813_28681</name>
</gene>
<reference evidence="4" key="1">
    <citation type="submission" date="2022-08" db="EMBL/GenBank/DDBJ databases">
        <title>Novel sulfate-reducing endosymbionts in the free-living metamonad Anaeramoeba.</title>
        <authorList>
            <person name="Jerlstrom-Hultqvist J."/>
            <person name="Cepicka I."/>
            <person name="Gallot-Lavallee L."/>
            <person name="Salas-Leiva D."/>
            <person name="Curtis B.A."/>
            <person name="Zahonova K."/>
            <person name="Pipaliya S."/>
            <person name="Dacks J."/>
            <person name="Roger A.J."/>
        </authorList>
    </citation>
    <scope>NUCLEOTIDE SEQUENCE</scope>
    <source>
        <strain evidence="4">Schooner1</strain>
    </source>
</reference>
<keyword evidence="1 2" id="KW-0728">SH3 domain</keyword>
<dbReference type="EMBL" id="JAOAOG010000260">
    <property type="protein sequence ID" value="KAJ6235400.1"/>
    <property type="molecule type" value="Genomic_DNA"/>
</dbReference>
<evidence type="ECO:0000313" key="4">
    <source>
        <dbReference type="EMBL" id="KAJ6235400.1"/>
    </source>
</evidence>
<dbReference type="SMART" id="SM00326">
    <property type="entry name" value="SH3"/>
    <property type="match status" value="1"/>
</dbReference>
<dbReference type="Gene3D" id="2.30.30.40">
    <property type="entry name" value="SH3 Domains"/>
    <property type="match status" value="1"/>
</dbReference>
<feature type="domain" description="SH3" evidence="3">
    <location>
        <begin position="7"/>
        <end position="67"/>
    </location>
</feature>
<dbReference type="InterPro" id="IPR001452">
    <property type="entry name" value="SH3_domain"/>
</dbReference>
<dbReference type="PANTHER" id="PTHR45653">
    <property type="entry name" value="DEDICATOR OF CYTOKINESIS"/>
    <property type="match status" value="1"/>
</dbReference>
<sequence length="241" mass="28435">MSETWTALDKIGVSMYKYIAQEKYQLALSFGTIVEITSQHRGWYYGKSFESNKLGIFPSNYIKIFEGELPEKKELEKSEFHPLIEADPTTKELDTSLIEYHYLIKTRSIPNFAFQFRFFWQQIENLLKIRKIFMTKGQPKQVYEGYRKNILAIIDLTNNRLKKTQLRDSNSNKLIDERTVPILELHDLYVNTTSEGMNTSNSSKKFTSTVNFQFEFKQITTALEEELELHFFLYQKKAKLS</sequence>
<proteinExistence type="predicted"/>
<dbReference type="Pfam" id="PF16172">
    <property type="entry name" value="DOCK_N"/>
    <property type="match status" value="1"/>
</dbReference>
<evidence type="ECO:0000259" key="3">
    <source>
        <dbReference type="PROSITE" id="PS50002"/>
    </source>
</evidence>
<comment type="caution">
    <text evidence="4">The sequence shown here is derived from an EMBL/GenBank/DDBJ whole genome shotgun (WGS) entry which is preliminary data.</text>
</comment>
<dbReference type="PROSITE" id="PS50002">
    <property type="entry name" value="SH3"/>
    <property type="match status" value="1"/>
</dbReference>
<dbReference type="InterPro" id="IPR032376">
    <property type="entry name" value="DOCK_N"/>
</dbReference>
<keyword evidence="5" id="KW-1185">Reference proteome</keyword>
<dbReference type="InterPro" id="IPR036028">
    <property type="entry name" value="SH3-like_dom_sf"/>
</dbReference>
<name>A0ABQ8XTD5_9EUKA</name>
<organism evidence="4 5">
    <name type="scientific">Anaeramoeba flamelloides</name>
    <dbReference type="NCBI Taxonomy" id="1746091"/>
    <lineage>
        <taxon>Eukaryota</taxon>
        <taxon>Metamonada</taxon>
        <taxon>Anaeramoebidae</taxon>
        <taxon>Anaeramoeba</taxon>
    </lineage>
</organism>
<evidence type="ECO:0000256" key="2">
    <source>
        <dbReference type="PROSITE-ProRule" id="PRU00192"/>
    </source>
</evidence>
<protein>
    <submittedName>
        <fullName evidence="4">Dedicator of cytokinesis</fullName>
    </submittedName>
</protein>
<dbReference type="InterPro" id="IPR026791">
    <property type="entry name" value="DOCK"/>
</dbReference>